<dbReference type="Proteomes" id="UP001217325">
    <property type="component" value="Unassembled WGS sequence"/>
</dbReference>
<keyword evidence="1" id="KW-0680">Restriction system</keyword>
<evidence type="ECO:0000256" key="2">
    <source>
        <dbReference type="ARBA" id="ARBA00023125"/>
    </source>
</evidence>
<dbReference type="EMBL" id="JARDXE010000028">
    <property type="protein sequence ID" value="MDE8649487.1"/>
    <property type="molecule type" value="Genomic_DNA"/>
</dbReference>
<dbReference type="GO" id="GO:0003677">
    <property type="term" value="F:DNA binding"/>
    <property type="evidence" value="ECO:0007669"/>
    <property type="project" value="UniProtKB-KW"/>
</dbReference>
<dbReference type="Gene3D" id="3.90.220.20">
    <property type="entry name" value="DNA methylase specificity domains"/>
    <property type="match status" value="2"/>
</dbReference>
<proteinExistence type="predicted"/>
<evidence type="ECO:0000256" key="1">
    <source>
        <dbReference type="ARBA" id="ARBA00022747"/>
    </source>
</evidence>
<comment type="caution">
    <text evidence="3">The sequence shown here is derived from an EMBL/GenBank/DDBJ whole genome shotgun (WGS) entry which is preliminary data.</text>
</comment>
<dbReference type="GO" id="GO:0004519">
    <property type="term" value="F:endonuclease activity"/>
    <property type="evidence" value="ECO:0007669"/>
    <property type="project" value="UniProtKB-KW"/>
</dbReference>
<organism evidence="3 4">
    <name type="scientific">Rhodococcus qingshengii</name>
    <dbReference type="NCBI Taxonomy" id="334542"/>
    <lineage>
        <taxon>Bacteria</taxon>
        <taxon>Bacillati</taxon>
        <taxon>Actinomycetota</taxon>
        <taxon>Actinomycetes</taxon>
        <taxon>Mycobacteriales</taxon>
        <taxon>Nocardiaceae</taxon>
        <taxon>Rhodococcus</taxon>
        <taxon>Rhodococcus erythropolis group</taxon>
    </lineage>
</organism>
<sequence>MDLSVEPHEMWFASNAAEQLDLRAGDTVVVEGGVGGYGRAAYVSRDLPGFGFQNSIIRLRADSSADGRYLAHALVSARNTRQIEMACLNAAMPHFTAEKVARFRIPFHEPADRRRIADFLDHETREIDAMLSRMDELVASLRERKADVIQRATVNRDGVFTRLKFRADVSLGKTVQGARKRDDESFVNYVRAASIQHHGLELDDQRMWMTDDELVKYDLRTGDVLIVEGGAGYGRSVVLEADMPGWGFQNHVIRVRPRRDADGRFLNYCVKGHYAAGLIDVMVDGATIPALSSEKARELPIPDLDVEEQTEIANHLDEATARVDAMLDKVAELRALLVERRAALITDVVTGRKEVA</sequence>
<keyword evidence="3" id="KW-0540">Nuclease</keyword>
<dbReference type="PANTHER" id="PTHR43140:SF1">
    <property type="entry name" value="TYPE I RESTRICTION ENZYME ECOKI SPECIFICITY SUBUNIT"/>
    <property type="match status" value="1"/>
</dbReference>
<dbReference type="AlphaFoldDB" id="A0AAW6LPA6"/>
<evidence type="ECO:0000313" key="4">
    <source>
        <dbReference type="Proteomes" id="UP001217325"/>
    </source>
</evidence>
<keyword evidence="3" id="KW-0378">Hydrolase</keyword>
<keyword evidence="2" id="KW-0238">DNA-binding</keyword>
<dbReference type="RefSeq" id="WP_275232906.1">
    <property type="nucleotide sequence ID" value="NZ_JARDXE010000028.1"/>
</dbReference>
<gene>
    <name evidence="3" type="ORF">PXH69_31420</name>
</gene>
<protein>
    <submittedName>
        <fullName evidence="3">Type I restriction endonuclease subunit S</fullName>
    </submittedName>
</protein>
<dbReference type="InterPro" id="IPR044946">
    <property type="entry name" value="Restrct_endonuc_typeI_TRD_sf"/>
</dbReference>
<dbReference type="PANTHER" id="PTHR43140">
    <property type="entry name" value="TYPE-1 RESTRICTION ENZYME ECOKI SPECIFICITY PROTEIN"/>
    <property type="match status" value="1"/>
</dbReference>
<name>A0AAW6LPA6_RHOSG</name>
<keyword evidence="3" id="KW-0255">Endonuclease</keyword>
<reference evidence="3" key="1">
    <citation type="submission" date="2023-02" db="EMBL/GenBank/DDBJ databases">
        <title>A novel hydrolase synthesized by Rhodococcus erythropolis HQ is responsible for the detoxification of Zearalenone.</title>
        <authorList>
            <person name="Hu J."/>
            <person name="Xu J."/>
        </authorList>
    </citation>
    <scope>NUCLEOTIDE SEQUENCE</scope>
    <source>
        <strain evidence="3">HQ</strain>
    </source>
</reference>
<accession>A0AAW6LPA6</accession>
<dbReference type="SUPFAM" id="SSF116734">
    <property type="entry name" value="DNA methylase specificity domain"/>
    <property type="match status" value="2"/>
</dbReference>
<dbReference type="InterPro" id="IPR051212">
    <property type="entry name" value="Type-I_RE_S_subunit"/>
</dbReference>
<dbReference type="GO" id="GO:0009307">
    <property type="term" value="P:DNA restriction-modification system"/>
    <property type="evidence" value="ECO:0007669"/>
    <property type="project" value="UniProtKB-KW"/>
</dbReference>
<evidence type="ECO:0000313" key="3">
    <source>
        <dbReference type="EMBL" id="MDE8649487.1"/>
    </source>
</evidence>